<dbReference type="EMBL" id="JBHSFV010000008">
    <property type="protein sequence ID" value="MFC4634873.1"/>
    <property type="molecule type" value="Genomic_DNA"/>
</dbReference>
<name>A0ABV9HYF0_9FLAO</name>
<gene>
    <name evidence="1" type="ORF">ACFO3O_13210</name>
</gene>
<sequence length="80" mass="8219">MLKNILKLEGAQELNKKAQKSIKGGGPKPGGGGPFSGCRNNDTCDSPCTNGSVCTQVFCGPSNTPGYGWDWQCVANGGNA</sequence>
<protein>
    <recommendedName>
        <fullName evidence="3">Bacteriocin</fullName>
    </recommendedName>
</protein>
<dbReference type="Proteomes" id="UP001596043">
    <property type="component" value="Unassembled WGS sequence"/>
</dbReference>
<accession>A0ABV9HYF0</accession>
<evidence type="ECO:0008006" key="3">
    <source>
        <dbReference type="Google" id="ProtNLM"/>
    </source>
</evidence>
<evidence type="ECO:0000313" key="1">
    <source>
        <dbReference type="EMBL" id="MFC4634873.1"/>
    </source>
</evidence>
<organism evidence="1 2">
    <name type="scientific">Dokdonia ponticola</name>
    <dbReference type="NCBI Taxonomy" id="2041041"/>
    <lineage>
        <taxon>Bacteria</taxon>
        <taxon>Pseudomonadati</taxon>
        <taxon>Bacteroidota</taxon>
        <taxon>Flavobacteriia</taxon>
        <taxon>Flavobacteriales</taxon>
        <taxon>Flavobacteriaceae</taxon>
        <taxon>Dokdonia</taxon>
    </lineage>
</organism>
<keyword evidence="2" id="KW-1185">Reference proteome</keyword>
<evidence type="ECO:0000313" key="2">
    <source>
        <dbReference type="Proteomes" id="UP001596043"/>
    </source>
</evidence>
<dbReference type="RefSeq" id="WP_379979559.1">
    <property type="nucleotide sequence ID" value="NZ_JBHSFV010000008.1"/>
</dbReference>
<reference evidence="2" key="1">
    <citation type="journal article" date="2019" name="Int. J. Syst. Evol. Microbiol.">
        <title>The Global Catalogue of Microorganisms (GCM) 10K type strain sequencing project: providing services to taxonomists for standard genome sequencing and annotation.</title>
        <authorList>
            <consortium name="The Broad Institute Genomics Platform"/>
            <consortium name="The Broad Institute Genome Sequencing Center for Infectious Disease"/>
            <person name="Wu L."/>
            <person name="Ma J."/>
        </authorList>
    </citation>
    <scope>NUCLEOTIDE SEQUENCE [LARGE SCALE GENOMIC DNA]</scope>
    <source>
        <strain evidence="2">YJ-61-S</strain>
    </source>
</reference>
<comment type="caution">
    <text evidence="1">The sequence shown here is derived from an EMBL/GenBank/DDBJ whole genome shotgun (WGS) entry which is preliminary data.</text>
</comment>
<proteinExistence type="predicted"/>